<dbReference type="Proteomes" id="UP001053296">
    <property type="component" value="Chromosome"/>
</dbReference>
<evidence type="ECO:0000256" key="6">
    <source>
        <dbReference type="ARBA" id="ARBA00023136"/>
    </source>
</evidence>
<feature type="domain" description="Methyl-accepting transducer" evidence="10">
    <location>
        <begin position="288"/>
        <end position="503"/>
    </location>
</feature>
<name>A0ABN6ETX5_9BACT</name>
<dbReference type="PANTHER" id="PTHR43531:SF11">
    <property type="entry name" value="METHYL-ACCEPTING CHEMOTAXIS PROTEIN 3"/>
    <property type="match status" value="1"/>
</dbReference>
<evidence type="ECO:0000313" key="12">
    <source>
        <dbReference type="EMBL" id="BCS88634.1"/>
    </source>
</evidence>
<protein>
    <recommendedName>
        <fullName evidence="14">Methyl-accepting chemotaxis sensory transducer with Cache sensor</fullName>
    </recommendedName>
</protein>
<dbReference type="PROSITE" id="PS50885">
    <property type="entry name" value="HAMP"/>
    <property type="match status" value="1"/>
</dbReference>
<evidence type="ECO:0000256" key="2">
    <source>
        <dbReference type="ARBA" id="ARBA00022475"/>
    </source>
</evidence>
<reference evidence="12" key="1">
    <citation type="journal article" date="2022" name="Arch. Microbiol.">
        <title>Pseudodesulfovibrio sediminis sp. nov., a mesophilic and neutrophilic sulfate-reducing bacterium isolated from sediment of a brackish lake.</title>
        <authorList>
            <person name="Takahashi A."/>
            <person name="Kojima H."/>
            <person name="Watanabe M."/>
            <person name="Fukui M."/>
        </authorList>
    </citation>
    <scope>NUCLEOTIDE SEQUENCE</scope>
    <source>
        <strain evidence="12">SF6</strain>
    </source>
</reference>
<dbReference type="EMBL" id="AP024485">
    <property type="protein sequence ID" value="BCS88634.1"/>
    <property type="molecule type" value="Genomic_DNA"/>
</dbReference>
<proteinExistence type="inferred from homology"/>
<dbReference type="InterPro" id="IPR004010">
    <property type="entry name" value="Double_Cache_2"/>
</dbReference>
<dbReference type="RefSeq" id="WP_229590628.1">
    <property type="nucleotide sequence ID" value="NZ_AP024485.1"/>
</dbReference>
<sequence length="540" mass="57836">MLRNFGIKTRILALLILLILSTSLASGGFWWGMINLSSTGTSRAEEAMLDGYKRTLQYTVQTMVTKASAALALSEATGDARWNVLQSEIQKVRFGQSGYFFGYRTDGTCIAHGVKPSMIGQMRLNNKDVKGSMYIKEMMKKARDGGGFVTYWFPKPGEKEPSPKLSYVQLVPGTSDLLLATGVYIDEIDNKKAAIEEDLNSFTRTLVMWIGIAILIGLAVVVVPLCLLIAKSIVMPLAKCVDFAKEIAKGDLNHTLDDNSRDEFGQLSVAMDDMLTQLKSVVVNVQSSSASVAGGGMELTSAAESLSKGASNQAASVEEVASSMEEMTSNIQQSAQNSRQTEGIALKAAQDVEKGGTAVSSTVESMKQIAEKISIVEDIARQTNLLALNAAIEAARAGEHGKGFAVVAAEVRKLAERSGQAAGEISELSASSVRVAEEAGEMLAHMVPDIKRTAELIQEITAASNEQDAGASQINSAIQELDRVVQQNASASEEVASTSESLAAEAQQLQRAVSFFRVNDDKVAHTPQSLPEGDDGFDRF</sequence>
<keyword evidence="6 9" id="KW-0472">Membrane</keyword>
<dbReference type="SMART" id="SM00283">
    <property type="entry name" value="MA"/>
    <property type="match status" value="1"/>
</dbReference>
<evidence type="ECO:0008006" key="14">
    <source>
        <dbReference type="Google" id="ProtNLM"/>
    </source>
</evidence>
<dbReference type="InterPro" id="IPR004090">
    <property type="entry name" value="Chemotax_Me-accpt_rcpt"/>
</dbReference>
<dbReference type="InterPro" id="IPR004089">
    <property type="entry name" value="MCPsignal_dom"/>
</dbReference>
<feature type="transmembrane region" description="Helical" evidence="9">
    <location>
        <begin position="206"/>
        <end position="230"/>
    </location>
</feature>
<dbReference type="Pfam" id="PF08269">
    <property type="entry name" value="dCache_2"/>
    <property type="match status" value="1"/>
</dbReference>
<evidence type="ECO:0000259" key="11">
    <source>
        <dbReference type="PROSITE" id="PS50885"/>
    </source>
</evidence>
<dbReference type="SMART" id="SM00304">
    <property type="entry name" value="HAMP"/>
    <property type="match status" value="1"/>
</dbReference>
<evidence type="ECO:0000256" key="8">
    <source>
        <dbReference type="PROSITE-ProRule" id="PRU00284"/>
    </source>
</evidence>
<keyword evidence="4 9" id="KW-0812">Transmembrane</keyword>
<evidence type="ECO:0000259" key="10">
    <source>
        <dbReference type="PROSITE" id="PS50111"/>
    </source>
</evidence>
<evidence type="ECO:0000313" key="13">
    <source>
        <dbReference type="Proteomes" id="UP001053296"/>
    </source>
</evidence>
<dbReference type="Gene3D" id="3.30.450.20">
    <property type="entry name" value="PAS domain"/>
    <property type="match status" value="1"/>
</dbReference>
<organism evidence="12 13">
    <name type="scientific">Pseudodesulfovibrio sediminis</name>
    <dbReference type="NCBI Taxonomy" id="2810563"/>
    <lineage>
        <taxon>Bacteria</taxon>
        <taxon>Pseudomonadati</taxon>
        <taxon>Thermodesulfobacteriota</taxon>
        <taxon>Desulfovibrionia</taxon>
        <taxon>Desulfovibrionales</taxon>
        <taxon>Desulfovibrionaceae</taxon>
    </lineage>
</organism>
<feature type="domain" description="HAMP" evidence="11">
    <location>
        <begin position="231"/>
        <end position="283"/>
    </location>
</feature>
<dbReference type="CDD" id="cd11386">
    <property type="entry name" value="MCP_signal"/>
    <property type="match status" value="1"/>
</dbReference>
<dbReference type="Pfam" id="PF00672">
    <property type="entry name" value="HAMP"/>
    <property type="match status" value="1"/>
</dbReference>
<evidence type="ECO:0000256" key="3">
    <source>
        <dbReference type="ARBA" id="ARBA00022500"/>
    </source>
</evidence>
<dbReference type="PANTHER" id="PTHR43531">
    <property type="entry name" value="PROTEIN ICFG"/>
    <property type="match status" value="1"/>
</dbReference>
<comment type="similarity">
    <text evidence="7">Belongs to the methyl-accepting chemotaxis (MCP) protein family.</text>
</comment>
<evidence type="ECO:0000256" key="7">
    <source>
        <dbReference type="ARBA" id="ARBA00029447"/>
    </source>
</evidence>
<dbReference type="InterPro" id="IPR033480">
    <property type="entry name" value="sCache_2"/>
</dbReference>
<dbReference type="PROSITE" id="PS50111">
    <property type="entry name" value="CHEMOTAXIS_TRANSDUC_2"/>
    <property type="match status" value="1"/>
</dbReference>
<dbReference type="CDD" id="cd06225">
    <property type="entry name" value="HAMP"/>
    <property type="match status" value="1"/>
</dbReference>
<gene>
    <name evidence="12" type="ORF">PSDVSF_18760</name>
</gene>
<accession>A0ABN6ETX5</accession>
<dbReference type="Pfam" id="PF00015">
    <property type="entry name" value="MCPsignal"/>
    <property type="match status" value="1"/>
</dbReference>
<dbReference type="PRINTS" id="PR00260">
    <property type="entry name" value="CHEMTRNSDUCR"/>
</dbReference>
<dbReference type="Gene3D" id="1.10.287.950">
    <property type="entry name" value="Methyl-accepting chemotaxis protein"/>
    <property type="match status" value="1"/>
</dbReference>
<dbReference type="SMART" id="SM01049">
    <property type="entry name" value="Cache_2"/>
    <property type="match status" value="1"/>
</dbReference>
<evidence type="ECO:0000256" key="5">
    <source>
        <dbReference type="ARBA" id="ARBA00022989"/>
    </source>
</evidence>
<keyword evidence="3" id="KW-0145">Chemotaxis</keyword>
<keyword evidence="8" id="KW-0807">Transducer</keyword>
<evidence type="ECO:0000256" key="4">
    <source>
        <dbReference type="ARBA" id="ARBA00022692"/>
    </source>
</evidence>
<keyword evidence="2" id="KW-1003">Cell membrane</keyword>
<comment type="subcellular location">
    <subcellularLocation>
        <location evidence="1">Cell membrane</location>
        <topology evidence="1">Multi-pass membrane protein</topology>
    </subcellularLocation>
</comment>
<keyword evidence="5 9" id="KW-1133">Transmembrane helix</keyword>
<dbReference type="InterPro" id="IPR051310">
    <property type="entry name" value="MCP_chemotaxis"/>
</dbReference>
<evidence type="ECO:0000256" key="1">
    <source>
        <dbReference type="ARBA" id="ARBA00004651"/>
    </source>
</evidence>
<dbReference type="SUPFAM" id="SSF58104">
    <property type="entry name" value="Methyl-accepting chemotaxis protein (MCP) signaling domain"/>
    <property type="match status" value="1"/>
</dbReference>
<dbReference type="InterPro" id="IPR003660">
    <property type="entry name" value="HAMP_dom"/>
</dbReference>
<evidence type="ECO:0000256" key="9">
    <source>
        <dbReference type="SAM" id="Phobius"/>
    </source>
</evidence>
<keyword evidence="13" id="KW-1185">Reference proteome</keyword>